<evidence type="ECO:0000313" key="1">
    <source>
        <dbReference type="EMBL" id="GBF35358.1"/>
    </source>
</evidence>
<dbReference type="AlphaFoldDB" id="A0A2L2XGJ6"/>
<protein>
    <submittedName>
        <fullName evidence="1">Uncharacterized protein</fullName>
    </submittedName>
</protein>
<organism evidence="1 2">
    <name type="scientific">Desulfocucumis palustris</name>
    <dbReference type="NCBI Taxonomy" id="1898651"/>
    <lineage>
        <taxon>Bacteria</taxon>
        <taxon>Bacillati</taxon>
        <taxon>Bacillota</taxon>
        <taxon>Clostridia</taxon>
        <taxon>Eubacteriales</taxon>
        <taxon>Desulfocucumaceae</taxon>
        <taxon>Desulfocucumis</taxon>
    </lineage>
</organism>
<dbReference type="Proteomes" id="UP000239549">
    <property type="component" value="Unassembled WGS sequence"/>
</dbReference>
<proteinExistence type="predicted"/>
<dbReference type="EMBL" id="BFAV01000159">
    <property type="protein sequence ID" value="GBF35358.1"/>
    <property type="molecule type" value="Genomic_DNA"/>
</dbReference>
<reference evidence="2" key="1">
    <citation type="submission" date="2018-02" db="EMBL/GenBank/DDBJ databases">
        <title>Genome sequence of Desulfocucumis palustris strain NAW-5.</title>
        <authorList>
            <person name="Watanabe M."/>
            <person name="Kojima H."/>
            <person name="Fukui M."/>
        </authorList>
    </citation>
    <scope>NUCLEOTIDE SEQUENCE [LARGE SCALE GENOMIC DNA]</scope>
    <source>
        <strain evidence="2">NAW-5</strain>
    </source>
</reference>
<evidence type="ECO:0000313" key="2">
    <source>
        <dbReference type="Proteomes" id="UP000239549"/>
    </source>
</evidence>
<dbReference type="RefSeq" id="WP_165792217.1">
    <property type="nucleotide sequence ID" value="NZ_BFAV01000159.1"/>
</dbReference>
<sequence length="49" mass="5666">MNESNHCILELSLPSDLFEKLKRIKDQTGKSIDQIIMEVAEKFLLETES</sequence>
<gene>
    <name evidence="1" type="ORF">DCCM_4481</name>
</gene>
<comment type="caution">
    <text evidence="1">The sequence shown here is derived from an EMBL/GenBank/DDBJ whole genome shotgun (WGS) entry which is preliminary data.</text>
</comment>
<name>A0A2L2XGJ6_9FIRM</name>
<keyword evidence="2" id="KW-1185">Reference proteome</keyword>
<accession>A0A2L2XGJ6</accession>